<evidence type="ECO:0000256" key="4">
    <source>
        <dbReference type="ARBA" id="ARBA00022547"/>
    </source>
</evidence>
<keyword evidence="9 13" id="KW-0472">Membrane</keyword>
<keyword evidence="4 13" id="KW-0138">CF(0)</keyword>
<dbReference type="Gene3D" id="6.10.250.1580">
    <property type="match status" value="1"/>
</dbReference>
<feature type="coiled-coil region" evidence="15">
    <location>
        <begin position="91"/>
        <end position="122"/>
    </location>
</feature>
<comment type="similarity">
    <text evidence="1 13 14">Belongs to the ATPase B chain family.</text>
</comment>
<comment type="function">
    <text evidence="11 13">F(1)F(0) ATP synthase produces ATP from ADP in the presence of a proton or sodium gradient. F-type ATPases consist of two structural domains, F(1) containing the extramembraneous catalytic core and F(0) containing the membrane proton channel, linked together by a central stalk and a peripheral stalk. During catalysis, ATP synthesis in the catalytic domain of F(1) is coupled via a rotary mechanism of the central stalk subunits to proton translocation.</text>
</comment>
<comment type="function">
    <text evidence="13">Component of the F(0) channel, it forms part of the peripheral stalk, linking F(1) to F(0).</text>
</comment>
<dbReference type="CDD" id="cd06503">
    <property type="entry name" value="ATP-synt_Fo_b"/>
    <property type="match status" value="1"/>
</dbReference>
<evidence type="ECO:0000256" key="5">
    <source>
        <dbReference type="ARBA" id="ARBA00022692"/>
    </source>
</evidence>
<keyword evidence="7 13" id="KW-1133">Transmembrane helix</keyword>
<keyword evidence="17" id="KW-1185">Reference proteome</keyword>
<evidence type="ECO:0000256" key="11">
    <source>
        <dbReference type="ARBA" id="ARBA00025198"/>
    </source>
</evidence>
<dbReference type="Proteomes" id="UP001595807">
    <property type="component" value="Unassembled WGS sequence"/>
</dbReference>
<evidence type="ECO:0000256" key="9">
    <source>
        <dbReference type="ARBA" id="ARBA00023136"/>
    </source>
</evidence>
<reference evidence="17" key="1">
    <citation type="journal article" date="2019" name="Int. J. Syst. Evol. Microbiol.">
        <title>The Global Catalogue of Microorganisms (GCM) 10K type strain sequencing project: providing services to taxonomists for standard genome sequencing and annotation.</title>
        <authorList>
            <consortium name="The Broad Institute Genomics Platform"/>
            <consortium name="The Broad Institute Genome Sequencing Center for Infectious Disease"/>
            <person name="Wu L."/>
            <person name="Ma J."/>
        </authorList>
    </citation>
    <scope>NUCLEOTIDE SEQUENCE [LARGE SCALE GENOMIC DNA]</scope>
    <source>
        <strain evidence="17">CCUG 67170</strain>
    </source>
</reference>
<accession>A0ABV8CTE5</accession>
<evidence type="ECO:0000256" key="8">
    <source>
        <dbReference type="ARBA" id="ARBA00023065"/>
    </source>
</evidence>
<evidence type="ECO:0000256" key="1">
    <source>
        <dbReference type="ARBA" id="ARBA00005513"/>
    </source>
</evidence>
<dbReference type="HAMAP" id="MF_01398">
    <property type="entry name" value="ATP_synth_b_bprime"/>
    <property type="match status" value="1"/>
</dbReference>
<evidence type="ECO:0000256" key="13">
    <source>
        <dbReference type="HAMAP-Rule" id="MF_01398"/>
    </source>
</evidence>
<keyword evidence="15" id="KW-0175">Coiled coil</keyword>
<evidence type="ECO:0000256" key="14">
    <source>
        <dbReference type="RuleBase" id="RU003848"/>
    </source>
</evidence>
<protein>
    <recommendedName>
        <fullName evidence="13">ATP synthase subunit b</fullName>
    </recommendedName>
    <alternativeName>
        <fullName evidence="13">ATP synthase F(0) sector subunit b</fullName>
    </alternativeName>
    <alternativeName>
        <fullName evidence="13">ATPase subunit I</fullName>
    </alternativeName>
    <alternativeName>
        <fullName evidence="13">F-type ATPase subunit b</fullName>
        <shortName evidence="13">F-ATPase subunit b</shortName>
    </alternativeName>
</protein>
<keyword evidence="8 13" id="KW-0406">Ion transport</keyword>
<dbReference type="InterPro" id="IPR050059">
    <property type="entry name" value="ATP_synthase_B_chain"/>
</dbReference>
<proteinExistence type="inferred from homology"/>
<gene>
    <name evidence="13 16" type="primary">atpF</name>
    <name evidence="16" type="ORF">ACFORF_00275</name>
</gene>
<dbReference type="Pfam" id="PF00430">
    <property type="entry name" value="ATP-synt_B"/>
    <property type="match status" value="1"/>
</dbReference>
<dbReference type="InterPro" id="IPR002146">
    <property type="entry name" value="ATP_synth_b/b'su_bac/chlpt"/>
</dbReference>
<keyword evidence="5 13" id="KW-0812">Transmembrane</keyword>
<keyword evidence="2 13" id="KW-0813">Transport</keyword>
<evidence type="ECO:0000256" key="2">
    <source>
        <dbReference type="ARBA" id="ARBA00022448"/>
    </source>
</evidence>
<evidence type="ECO:0000256" key="15">
    <source>
        <dbReference type="SAM" id="Coils"/>
    </source>
</evidence>
<comment type="caution">
    <text evidence="16">The sequence shown here is derived from an EMBL/GenBank/DDBJ whole genome shotgun (WGS) entry which is preliminary data.</text>
</comment>
<comment type="subcellular location">
    <subcellularLocation>
        <location evidence="13">Cell membrane</location>
        <topology evidence="13">Single-pass membrane protein</topology>
    </subcellularLocation>
    <subcellularLocation>
        <location evidence="12">Endomembrane system</location>
        <topology evidence="12">Single-pass membrane protein</topology>
    </subcellularLocation>
</comment>
<evidence type="ECO:0000256" key="12">
    <source>
        <dbReference type="ARBA" id="ARBA00037847"/>
    </source>
</evidence>
<keyword evidence="6 13" id="KW-0375">Hydrogen ion transport</keyword>
<organism evidence="16 17">
    <name type="scientific">Streptococcus caprae</name>
    <dbReference type="NCBI Taxonomy" id="1640501"/>
    <lineage>
        <taxon>Bacteria</taxon>
        <taxon>Bacillati</taxon>
        <taxon>Bacillota</taxon>
        <taxon>Bacilli</taxon>
        <taxon>Lactobacillales</taxon>
        <taxon>Streptococcaceae</taxon>
        <taxon>Streptococcus</taxon>
    </lineage>
</organism>
<dbReference type="NCBIfam" id="TIGR01144">
    <property type="entry name" value="ATP_synt_b"/>
    <property type="match status" value="1"/>
</dbReference>
<dbReference type="InterPro" id="IPR005864">
    <property type="entry name" value="ATP_synth_F0_bsu_bac"/>
</dbReference>
<evidence type="ECO:0000313" key="16">
    <source>
        <dbReference type="EMBL" id="MFC3927068.1"/>
    </source>
</evidence>
<dbReference type="PANTHER" id="PTHR33445">
    <property type="entry name" value="ATP SYNTHASE SUBUNIT B', CHLOROPLASTIC"/>
    <property type="match status" value="1"/>
</dbReference>
<feature type="transmembrane region" description="Helical" evidence="13">
    <location>
        <begin position="12"/>
        <end position="33"/>
    </location>
</feature>
<keyword evidence="3 13" id="KW-1003">Cell membrane</keyword>
<evidence type="ECO:0000256" key="6">
    <source>
        <dbReference type="ARBA" id="ARBA00022781"/>
    </source>
</evidence>
<sequence length="166" mass="18485">MFTTVLASTHLGNFIIATAAFLVLFLLIRLFAWKNITGIFDQRAQKIAHELDQTEKALQSAEIFANQRETELKGVKAEADKIIEGATLVGADNKKAIIKAAHQEAAEIKERARLDADKAREDAIESVQKDVAQMAVDLAEKILKEELTPERKVALIDQYLDRLGDK</sequence>
<dbReference type="EMBL" id="JBHRZV010000002">
    <property type="protein sequence ID" value="MFC3927068.1"/>
    <property type="molecule type" value="Genomic_DNA"/>
</dbReference>
<evidence type="ECO:0000256" key="3">
    <source>
        <dbReference type="ARBA" id="ARBA00022475"/>
    </source>
</evidence>
<dbReference type="PANTHER" id="PTHR33445:SF1">
    <property type="entry name" value="ATP SYNTHASE SUBUNIT B"/>
    <property type="match status" value="1"/>
</dbReference>
<evidence type="ECO:0000313" key="17">
    <source>
        <dbReference type="Proteomes" id="UP001595807"/>
    </source>
</evidence>
<evidence type="ECO:0000256" key="10">
    <source>
        <dbReference type="ARBA" id="ARBA00023310"/>
    </source>
</evidence>
<dbReference type="RefSeq" id="WP_380424177.1">
    <property type="nucleotide sequence ID" value="NZ_JBHRZV010000002.1"/>
</dbReference>
<evidence type="ECO:0000256" key="7">
    <source>
        <dbReference type="ARBA" id="ARBA00022989"/>
    </source>
</evidence>
<comment type="subunit">
    <text evidence="13">F-type ATPases have 2 components, F(1) - the catalytic core - and F(0) - the membrane proton channel. F(1) has five subunits: alpha(3), beta(3), gamma(1), delta(1), epsilon(1). F(0) has three main subunits: a(1), b(2) and c(10-14). The alpha and beta chains form an alternating ring which encloses part of the gamma chain. F(1) is attached to F(0) by a central stalk formed by the gamma and epsilon chains, while a peripheral stalk is formed by the delta and b chains.</text>
</comment>
<keyword evidence="10 13" id="KW-0066">ATP synthesis</keyword>
<name>A0ABV8CTE5_9STRE</name>